<comment type="caution">
    <text evidence="2">The sequence shown here is derived from an EMBL/GenBank/DDBJ whole genome shotgun (WGS) entry which is preliminary data.</text>
</comment>
<feature type="chain" id="PRO_5037112705" description="Peptidase A2 domain-containing protein" evidence="1">
    <location>
        <begin position="27"/>
        <end position="372"/>
    </location>
</feature>
<feature type="signal peptide" evidence="1">
    <location>
        <begin position="1"/>
        <end position="26"/>
    </location>
</feature>
<dbReference type="Proteomes" id="UP000637002">
    <property type="component" value="Unassembled WGS sequence"/>
</dbReference>
<dbReference type="PROSITE" id="PS51257">
    <property type="entry name" value="PROKAR_LIPOPROTEIN"/>
    <property type="match status" value="1"/>
</dbReference>
<reference evidence="2" key="2">
    <citation type="submission" date="2020-09" db="EMBL/GenBank/DDBJ databases">
        <authorList>
            <person name="Sun Q."/>
            <person name="Zhou Y."/>
        </authorList>
    </citation>
    <scope>NUCLEOTIDE SEQUENCE</scope>
    <source>
        <strain evidence="2">CGMCC 1.12919</strain>
    </source>
</reference>
<keyword evidence="1" id="KW-0732">Signal</keyword>
<proteinExistence type="predicted"/>
<evidence type="ECO:0008006" key="4">
    <source>
        <dbReference type="Google" id="ProtNLM"/>
    </source>
</evidence>
<accession>A0A916UI64</accession>
<gene>
    <name evidence="2" type="ORF">GCM10010994_34350</name>
</gene>
<dbReference type="EMBL" id="BMGG01000006">
    <property type="protein sequence ID" value="GGC73093.1"/>
    <property type="molecule type" value="Genomic_DNA"/>
</dbReference>
<evidence type="ECO:0000313" key="3">
    <source>
        <dbReference type="Proteomes" id="UP000637002"/>
    </source>
</evidence>
<reference evidence="2" key="1">
    <citation type="journal article" date="2014" name="Int. J. Syst. Evol. Microbiol.">
        <title>Complete genome sequence of Corynebacterium casei LMG S-19264T (=DSM 44701T), isolated from a smear-ripened cheese.</title>
        <authorList>
            <consortium name="US DOE Joint Genome Institute (JGI-PGF)"/>
            <person name="Walter F."/>
            <person name="Albersmeier A."/>
            <person name="Kalinowski J."/>
            <person name="Ruckert C."/>
        </authorList>
    </citation>
    <scope>NUCLEOTIDE SEQUENCE</scope>
    <source>
        <strain evidence="2">CGMCC 1.12919</strain>
    </source>
</reference>
<keyword evidence="3" id="KW-1185">Reference proteome</keyword>
<protein>
    <recommendedName>
        <fullName evidence="4">Peptidase A2 domain-containing protein</fullName>
    </recommendedName>
</protein>
<name>A0A916UI64_9HYPH</name>
<evidence type="ECO:0000256" key="1">
    <source>
        <dbReference type="SAM" id="SignalP"/>
    </source>
</evidence>
<evidence type="ECO:0000313" key="2">
    <source>
        <dbReference type="EMBL" id="GGC73093.1"/>
    </source>
</evidence>
<organism evidence="2 3">
    <name type="scientific">Chelatococcus reniformis</name>
    <dbReference type="NCBI Taxonomy" id="1494448"/>
    <lineage>
        <taxon>Bacteria</taxon>
        <taxon>Pseudomonadati</taxon>
        <taxon>Pseudomonadota</taxon>
        <taxon>Alphaproteobacteria</taxon>
        <taxon>Hyphomicrobiales</taxon>
        <taxon>Chelatococcaceae</taxon>
        <taxon>Chelatococcus</taxon>
    </lineage>
</organism>
<sequence length="372" mass="38880">MAIALRACLAAAALAACTLLAWPSAAQTEPSPAYGSGGHVYLPFVNRRPGSDIAYPPKLRLSVGGRSRLAVVDTGSTGVVVAASAIADIDNLPNLGPAGITYSSSGRIMRGDWIVVPVTLTGADGASVTTRPIPVIAVRRIECTDRARNCTPDDDPAHVAMVGIGFAREHDHQRRGTPQTNPALNLAGIGTGGDWRRGYVVARDGIRLGLSADAVARFTFVKLARDEALGDWKTTPMCASVSGSDAACGSVLVDTGVSDMFLTVPDAALEGHLAQADLDGDDGRPRRRLADGTTLSFTLGEGAPSGRVTYGFTVGDRDNVVAPRRVILVGGSDRKPFVNTSVRLLNGFDYLFDADAGYVGFRRTGRPPAAIP</sequence>
<dbReference type="RefSeq" id="WP_188610412.1">
    <property type="nucleotide sequence ID" value="NZ_BMGG01000006.1"/>
</dbReference>
<dbReference type="AlphaFoldDB" id="A0A916UI64"/>